<sequence>MRASDVARFAVSSAVTREKRQSVSPYCGAVGFFFENGFALRKCVLFKDQLFGMRYDVPNVMETFHLYFLCASGLIATSIGSPIAGPYLINSEFVKTCEGRETTSYWQSRVKLSKFNAKEPVVFQTLSGNTTITHDVDDTFWGLYIHDNAPLNMSFPNFPILPYGYYRIEMNMGLDADQKRDL</sequence>
<accession>A0AAE1GSB7</accession>
<evidence type="ECO:0000313" key="2">
    <source>
        <dbReference type="Proteomes" id="UP001219518"/>
    </source>
</evidence>
<comment type="caution">
    <text evidence="1">The sequence shown here is derived from an EMBL/GenBank/DDBJ whole genome shotgun (WGS) entry which is preliminary data.</text>
</comment>
<dbReference type="AlphaFoldDB" id="A0AAE1GSB7"/>
<dbReference type="EMBL" id="JAHWGI010000027">
    <property type="protein sequence ID" value="KAK3908042.1"/>
    <property type="molecule type" value="Genomic_DNA"/>
</dbReference>
<evidence type="ECO:0000313" key="1">
    <source>
        <dbReference type="EMBL" id="KAK3908042.1"/>
    </source>
</evidence>
<reference evidence="1" key="2">
    <citation type="journal article" date="2023" name="BMC Genomics">
        <title>Pest status, molecular evolution, and epigenetic factors derived from the genome assembly of Frankliniella fusca, a thysanopteran phytovirus vector.</title>
        <authorList>
            <person name="Catto M.A."/>
            <person name="Labadie P.E."/>
            <person name="Jacobson A.L."/>
            <person name="Kennedy G.G."/>
            <person name="Srinivasan R."/>
            <person name="Hunt B.G."/>
        </authorList>
    </citation>
    <scope>NUCLEOTIDE SEQUENCE</scope>
    <source>
        <strain evidence="1">PL_HMW_Pooled</strain>
    </source>
</reference>
<proteinExistence type="predicted"/>
<reference evidence="1" key="1">
    <citation type="submission" date="2021-07" db="EMBL/GenBank/DDBJ databases">
        <authorList>
            <person name="Catto M.A."/>
            <person name="Jacobson A."/>
            <person name="Kennedy G."/>
            <person name="Labadie P."/>
            <person name="Hunt B.G."/>
            <person name="Srinivasan R."/>
        </authorList>
    </citation>
    <scope>NUCLEOTIDE SEQUENCE</scope>
    <source>
        <strain evidence="1">PL_HMW_Pooled</strain>
        <tissue evidence="1">Head</tissue>
    </source>
</reference>
<name>A0AAE1GSB7_9NEOP</name>
<protein>
    <submittedName>
        <fullName evidence="1">tRNA-dihydrouridine synthase B</fullName>
    </submittedName>
</protein>
<organism evidence="1 2">
    <name type="scientific">Frankliniella fusca</name>
    <dbReference type="NCBI Taxonomy" id="407009"/>
    <lineage>
        <taxon>Eukaryota</taxon>
        <taxon>Metazoa</taxon>
        <taxon>Ecdysozoa</taxon>
        <taxon>Arthropoda</taxon>
        <taxon>Hexapoda</taxon>
        <taxon>Insecta</taxon>
        <taxon>Pterygota</taxon>
        <taxon>Neoptera</taxon>
        <taxon>Paraneoptera</taxon>
        <taxon>Thysanoptera</taxon>
        <taxon>Terebrantia</taxon>
        <taxon>Thripoidea</taxon>
        <taxon>Thripidae</taxon>
        <taxon>Frankliniella</taxon>
    </lineage>
</organism>
<dbReference type="Proteomes" id="UP001219518">
    <property type="component" value="Unassembled WGS sequence"/>
</dbReference>
<gene>
    <name evidence="1" type="ORF">KUF71_003174</name>
</gene>
<keyword evidence="2" id="KW-1185">Reference proteome</keyword>
<feature type="non-terminal residue" evidence="1">
    <location>
        <position position="182"/>
    </location>
</feature>